<reference evidence="2" key="1">
    <citation type="submission" date="2017-09" db="EMBL/GenBank/DDBJ databases">
        <authorList>
            <person name="Varghese N."/>
            <person name="Submissions S."/>
        </authorList>
    </citation>
    <scope>NUCLEOTIDE SEQUENCE [LARGE SCALE GENOMIC DNA]</scope>
    <source>
        <strain evidence="2">CGMCC 1.12803</strain>
    </source>
</reference>
<dbReference type="Proteomes" id="UP000219281">
    <property type="component" value="Unassembled WGS sequence"/>
</dbReference>
<dbReference type="InterPro" id="IPR029063">
    <property type="entry name" value="SAM-dependent_MTases_sf"/>
</dbReference>
<gene>
    <name evidence="1" type="ORF">SAMN06297358_2517</name>
</gene>
<protein>
    <submittedName>
        <fullName evidence="1">Uncharacterized protein</fullName>
    </submittedName>
</protein>
<evidence type="ECO:0000313" key="2">
    <source>
        <dbReference type="Proteomes" id="UP000219281"/>
    </source>
</evidence>
<sequence>MLFEITQVGSESDEERNHIHTANGSAIGVFWAAQCIKEIFRTQRFVRGLLADIKDVRKLKSKEPVHVLYAGTGPFATLALPIMASLSPQEVQFTMLEINPKSYELLQQVIAEFGFEAYVCHTEITDATGWNVGDNHIDIVVSETMNRALIKEPQVGIMLNLASQLSESVIFIPEEITVSLHQEDGNRDSTKIEDLMVFNKYYMFDIIKNSDKGNWNFEEKILDIAISPNSKLQY</sequence>
<dbReference type="EMBL" id="OCMT01000003">
    <property type="protein sequence ID" value="SOD17383.1"/>
    <property type="molecule type" value="Genomic_DNA"/>
</dbReference>
<name>A0A286A640_9SPHI</name>
<proteinExistence type="predicted"/>
<dbReference type="AlphaFoldDB" id="A0A286A640"/>
<dbReference type="Gene3D" id="3.40.50.150">
    <property type="entry name" value="Vaccinia Virus protein VP39"/>
    <property type="match status" value="1"/>
</dbReference>
<dbReference type="SUPFAM" id="SSF53335">
    <property type="entry name" value="S-adenosyl-L-methionine-dependent methyltransferases"/>
    <property type="match status" value="1"/>
</dbReference>
<dbReference type="RefSeq" id="WP_097132370.1">
    <property type="nucleotide sequence ID" value="NZ_OCMT01000003.1"/>
</dbReference>
<dbReference type="OrthoDB" id="1157001at2"/>
<accession>A0A286A640</accession>
<evidence type="ECO:0000313" key="1">
    <source>
        <dbReference type="EMBL" id="SOD17383.1"/>
    </source>
</evidence>
<keyword evidence="2" id="KW-1185">Reference proteome</keyword>
<organism evidence="1 2">
    <name type="scientific">Pedobacter xixiisoli</name>
    <dbReference type="NCBI Taxonomy" id="1476464"/>
    <lineage>
        <taxon>Bacteria</taxon>
        <taxon>Pseudomonadati</taxon>
        <taxon>Bacteroidota</taxon>
        <taxon>Sphingobacteriia</taxon>
        <taxon>Sphingobacteriales</taxon>
        <taxon>Sphingobacteriaceae</taxon>
        <taxon>Pedobacter</taxon>
    </lineage>
</organism>